<protein>
    <recommendedName>
        <fullName evidence="3">Transglutaminase</fullName>
    </recommendedName>
</protein>
<dbReference type="GeneID" id="61424034"/>
<dbReference type="Gene3D" id="3.10.620.30">
    <property type="match status" value="1"/>
</dbReference>
<feature type="chain" id="PRO_5014536007" description="Transglutaminase" evidence="1">
    <location>
        <begin position="27"/>
        <end position="201"/>
    </location>
</feature>
<evidence type="ECO:0000256" key="1">
    <source>
        <dbReference type="SAM" id="SignalP"/>
    </source>
</evidence>
<dbReference type="EMBL" id="KX490683">
    <property type="protein sequence ID" value="AOO93047.1"/>
    <property type="molecule type" value="Genomic_DNA"/>
</dbReference>
<evidence type="ECO:0008006" key="3">
    <source>
        <dbReference type="Google" id="ProtNLM"/>
    </source>
</evidence>
<proteinExistence type="predicted"/>
<reference evidence="2" key="1">
    <citation type="journal article" date="2015" name="BMC Genomics">
        <title>Transcriptome profiling of a Rhizobium leguminosarum bv. trifolii rosR mutant reveals the role of the transcriptional regulator RosR in motility, synthesis of cell-surface components, and other cellular processes.</title>
        <authorList>
            <person name="Rachwal K."/>
            <person name="Matczynska E."/>
            <person name="Janczarek M."/>
        </authorList>
    </citation>
    <scope>NUCLEOTIDE SEQUENCE</scope>
    <source>
        <strain evidence="2">Rt24.2</strain>
    </source>
</reference>
<dbReference type="Pfam" id="PF06035">
    <property type="entry name" value="Peptidase_C93"/>
    <property type="match status" value="1"/>
</dbReference>
<keyword evidence="1" id="KW-0732">Signal</keyword>
<dbReference type="InterPro" id="IPR010319">
    <property type="entry name" value="Transglutaminase-like_Cys_pept"/>
</dbReference>
<dbReference type="PANTHER" id="PTHR39327">
    <property type="match status" value="1"/>
</dbReference>
<name>A0A1B8R5Q4_RHILT</name>
<reference evidence="2" key="2">
    <citation type="journal article" date="2016" name="Front. Microbiol.">
        <title>The Regulatory Protein RosR Affects Rhizobium leguminosarum bv. trifolii Protein Profiles, Cell Surface Properties, and Symbiosis with Clover.</title>
        <authorList>
            <person name="Rachwal K."/>
            <person name="Boguszewska A."/>
            <person name="Kopcinska J."/>
            <person name="Karas M."/>
            <person name="Tchorzewski M."/>
            <person name="Janczarek M."/>
        </authorList>
    </citation>
    <scope>NUCLEOTIDE SEQUENCE</scope>
    <source>
        <strain evidence="2">Rt24.2</strain>
    </source>
</reference>
<feature type="signal peptide" evidence="1">
    <location>
        <begin position="1"/>
        <end position="26"/>
    </location>
</feature>
<accession>A0A1B8R5Q4</accession>
<dbReference type="PANTHER" id="PTHR39327:SF1">
    <property type="entry name" value="BLR5470 PROTEIN"/>
    <property type="match status" value="1"/>
</dbReference>
<dbReference type="AlphaFoldDB" id="A0A1B8R5Q4"/>
<evidence type="ECO:0000313" key="2">
    <source>
        <dbReference type="EMBL" id="AOO93047.1"/>
    </source>
</evidence>
<sequence length="201" mass="21954">MTTANILKGGLLAGAIMMAMAGSGQAMPASMVLAGNASPPIGHYEFCKANPTECVEVGGDAGPAILNEDRWKEILKVNYTVNSTIQPMTDEQIYGVEERWAYPRTVGDCEDYALLKRKMLIDDGFSPSDTLITVVLQPNGEGHAVLTVRTDHGDFILDNMRNKVLLWSDTEYTYLKRQSADDPARWSKLQDGRAVAVGSVK</sequence>
<dbReference type="RefSeq" id="WP_018242123.1">
    <property type="nucleotide sequence ID" value="NZ_CP050103.1"/>
</dbReference>
<organism evidence="2">
    <name type="scientific">Rhizobium leguminosarum bv. trifolii</name>
    <dbReference type="NCBI Taxonomy" id="386"/>
    <lineage>
        <taxon>Bacteria</taxon>
        <taxon>Pseudomonadati</taxon>
        <taxon>Pseudomonadota</taxon>
        <taxon>Alphaproteobacteria</taxon>
        <taxon>Hyphomicrobiales</taxon>
        <taxon>Rhizobiaceae</taxon>
        <taxon>Rhizobium/Agrobacterium group</taxon>
        <taxon>Rhizobium</taxon>
    </lineage>
</organism>